<protein>
    <submittedName>
        <fullName evidence="1">Preprotein translocase subunit SecA</fullName>
    </submittedName>
</protein>
<dbReference type="EMBL" id="CP013118">
    <property type="protein sequence ID" value="ALO14070.1"/>
    <property type="molecule type" value="Genomic_DNA"/>
</dbReference>
<dbReference type="PANTHER" id="PTHR33747:SF1">
    <property type="entry name" value="ADENYLATE CYCLASE-ASSOCIATED CAP C-TERMINAL DOMAIN-CONTAINING PROTEIN"/>
    <property type="match status" value="1"/>
</dbReference>
<reference evidence="1 2" key="1">
    <citation type="submission" date="2015-11" db="EMBL/GenBank/DDBJ databases">
        <title>Description and complete genome sequence of a novel strain predominating in hypersaline microbial mats and representing a new family of the Bacteriodetes phylum.</title>
        <authorList>
            <person name="Spring S."/>
            <person name="Bunk B."/>
            <person name="Sproer C."/>
            <person name="Klenk H.-P."/>
        </authorList>
    </citation>
    <scope>NUCLEOTIDE SEQUENCE [LARGE SCALE GENOMIC DNA]</scope>
    <source>
        <strain evidence="1 2">L21-Spi-D4</strain>
    </source>
</reference>
<accession>A0A0S2HVP5</accession>
<dbReference type="KEGG" id="blq:L21SP5_00391"/>
<dbReference type="Gene3D" id="3.10.450.50">
    <property type="match status" value="1"/>
</dbReference>
<dbReference type="PANTHER" id="PTHR33747">
    <property type="entry name" value="UPF0225 PROTEIN SCO1677"/>
    <property type="match status" value="1"/>
</dbReference>
<dbReference type="SUPFAM" id="SSF103642">
    <property type="entry name" value="Sec-C motif"/>
    <property type="match status" value="1"/>
</dbReference>
<dbReference type="PATRIC" id="fig|1307839.3.peg.428"/>
<evidence type="ECO:0000313" key="1">
    <source>
        <dbReference type="EMBL" id="ALO14070.1"/>
    </source>
</evidence>
<dbReference type="Pfam" id="PF02810">
    <property type="entry name" value="SEC-C"/>
    <property type="match status" value="1"/>
</dbReference>
<dbReference type="InterPro" id="IPR004027">
    <property type="entry name" value="SEC_C_motif"/>
</dbReference>
<dbReference type="RefSeq" id="WP_057951658.1">
    <property type="nucleotide sequence ID" value="NZ_CP013118.1"/>
</dbReference>
<organism evidence="1 2">
    <name type="scientific">Salinivirga cyanobacteriivorans</name>
    <dbReference type="NCBI Taxonomy" id="1307839"/>
    <lineage>
        <taxon>Bacteria</taxon>
        <taxon>Pseudomonadati</taxon>
        <taxon>Bacteroidota</taxon>
        <taxon>Bacteroidia</taxon>
        <taxon>Bacteroidales</taxon>
        <taxon>Salinivirgaceae</taxon>
        <taxon>Salinivirga</taxon>
    </lineage>
</organism>
<dbReference type="STRING" id="1307839.L21SP5_00391"/>
<proteinExistence type="predicted"/>
<gene>
    <name evidence="1" type="ORF">L21SP5_00391</name>
</gene>
<keyword evidence="2" id="KW-1185">Reference proteome</keyword>
<dbReference type="Proteomes" id="UP000064893">
    <property type="component" value="Chromosome"/>
</dbReference>
<name>A0A0S2HVP5_9BACT</name>
<sequence length="105" mass="12024">MIENMGKLGTSGNPIRLRVQNESRMEEVVAICERNNWIFVCGIEPDYPEDICELEYMLNPKQFKGKRPKMKLIENATIIKTEPVIGRNDLCPCGSGKKYKKCCLN</sequence>
<evidence type="ECO:0000313" key="2">
    <source>
        <dbReference type="Proteomes" id="UP000064893"/>
    </source>
</evidence>
<dbReference type="AlphaFoldDB" id="A0A0S2HVP5"/>